<sequence length="290" mass="32609">MHNDVLTNQEQQIKAKKTIVYFLIYFFLGLLALITITPFIMILINSTRSGTAIRSGFTLIPGNQFMENWNVLMDTANILRGFLNSLFISLSVTILSGYFSALTAYGFYVYKFRGRNFLFIMIIVMMMVPQQLAFLGFYELMSGYGLIDTYYPLIIPAIASTFTVFFLRSYAAGTVHKELIEASRIDGAREFSIFHRLGLPLMMPGIATMSIFTFIGAWNNYLGALIILNSPEKKTLPLMIAELRTSQDIWIKNQGALYVGLAVSIVPIVIAFMFFSRYIIDSIASGAVKG</sequence>
<dbReference type="InterPro" id="IPR000515">
    <property type="entry name" value="MetI-like"/>
</dbReference>
<feature type="domain" description="ABC transmembrane type-1" evidence="8">
    <location>
        <begin position="82"/>
        <end position="274"/>
    </location>
</feature>
<dbReference type="Gene3D" id="1.10.3720.10">
    <property type="entry name" value="MetI-like"/>
    <property type="match status" value="1"/>
</dbReference>
<evidence type="ECO:0000256" key="1">
    <source>
        <dbReference type="ARBA" id="ARBA00004651"/>
    </source>
</evidence>
<evidence type="ECO:0000256" key="3">
    <source>
        <dbReference type="ARBA" id="ARBA00022475"/>
    </source>
</evidence>
<feature type="transmembrane region" description="Helical" evidence="7">
    <location>
        <begin position="86"/>
        <end position="110"/>
    </location>
</feature>
<name>F7PWG5_9MOLU</name>
<dbReference type="CDD" id="cd06261">
    <property type="entry name" value="TM_PBP2"/>
    <property type="match status" value="1"/>
</dbReference>
<feature type="transmembrane region" description="Helical" evidence="7">
    <location>
        <begin position="150"/>
        <end position="167"/>
    </location>
</feature>
<organism evidence="9 10">
    <name type="scientific">Haloplasma contractile SSD-17B</name>
    <dbReference type="NCBI Taxonomy" id="1033810"/>
    <lineage>
        <taxon>Bacteria</taxon>
        <taxon>Bacillati</taxon>
        <taxon>Mycoplasmatota</taxon>
        <taxon>Mollicutes</taxon>
        <taxon>Haloplasmatales</taxon>
        <taxon>Haloplasmataceae</taxon>
        <taxon>Haloplasma</taxon>
    </lineage>
</organism>
<evidence type="ECO:0000256" key="7">
    <source>
        <dbReference type="RuleBase" id="RU363032"/>
    </source>
</evidence>
<gene>
    <name evidence="9" type="primary">araQ</name>
    <name evidence="9" type="ORF">HLPCO_002125</name>
</gene>
<comment type="caution">
    <text evidence="9">The sequence shown here is derived from an EMBL/GenBank/DDBJ whole genome shotgun (WGS) entry which is preliminary data.</text>
</comment>
<dbReference type="GO" id="GO:0005886">
    <property type="term" value="C:plasma membrane"/>
    <property type="evidence" value="ECO:0007669"/>
    <property type="project" value="UniProtKB-SubCell"/>
</dbReference>
<dbReference type="Proteomes" id="UP000005707">
    <property type="component" value="Unassembled WGS sequence"/>
</dbReference>
<dbReference type="AlphaFoldDB" id="F7PWG5"/>
<feature type="transmembrane region" description="Helical" evidence="7">
    <location>
        <begin position="197"/>
        <end position="218"/>
    </location>
</feature>
<keyword evidence="6 7" id="KW-0472">Membrane</keyword>
<feature type="transmembrane region" description="Helical" evidence="7">
    <location>
        <begin position="20"/>
        <end position="44"/>
    </location>
</feature>
<evidence type="ECO:0000313" key="9">
    <source>
        <dbReference type="EMBL" id="ERJ11885.1"/>
    </source>
</evidence>
<feature type="transmembrane region" description="Helical" evidence="7">
    <location>
        <begin position="255"/>
        <end position="275"/>
    </location>
</feature>
<evidence type="ECO:0000256" key="6">
    <source>
        <dbReference type="ARBA" id="ARBA00023136"/>
    </source>
</evidence>
<dbReference type="PROSITE" id="PS50928">
    <property type="entry name" value="ABC_TM1"/>
    <property type="match status" value="1"/>
</dbReference>
<dbReference type="SUPFAM" id="SSF161098">
    <property type="entry name" value="MetI-like"/>
    <property type="match status" value="1"/>
</dbReference>
<dbReference type="GO" id="GO:0055085">
    <property type="term" value="P:transmembrane transport"/>
    <property type="evidence" value="ECO:0007669"/>
    <property type="project" value="InterPro"/>
</dbReference>
<keyword evidence="10" id="KW-1185">Reference proteome</keyword>
<evidence type="ECO:0000256" key="4">
    <source>
        <dbReference type="ARBA" id="ARBA00022692"/>
    </source>
</evidence>
<feature type="transmembrane region" description="Helical" evidence="7">
    <location>
        <begin position="117"/>
        <end position="138"/>
    </location>
</feature>
<dbReference type="Pfam" id="PF00528">
    <property type="entry name" value="BPD_transp_1"/>
    <property type="match status" value="1"/>
</dbReference>
<keyword evidence="2 7" id="KW-0813">Transport</keyword>
<evidence type="ECO:0000256" key="2">
    <source>
        <dbReference type="ARBA" id="ARBA00022448"/>
    </source>
</evidence>
<comment type="subcellular location">
    <subcellularLocation>
        <location evidence="1 7">Cell membrane</location>
        <topology evidence="1 7">Multi-pass membrane protein</topology>
    </subcellularLocation>
</comment>
<proteinExistence type="inferred from homology"/>
<dbReference type="EMBL" id="AFNU02000007">
    <property type="protein sequence ID" value="ERJ11885.1"/>
    <property type="molecule type" value="Genomic_DNA"/>
</dbReference>
<dbReference type="RefSeq" id="WP_008824494.1">
    <property type="nucleotide sequence ID" value="NZ_AFNU02000007.1"/>
</dbReference>
<dbReference type="InterPro" id="IPR035906">
    <property type="entry name" value="MetI-like_sf"/>
</dbReference>
<dbReference type="eggNOG" id="COG0395">
    <property type="taxonomic scope" value="Bacteria"/>
</dbReference>
<evidence type="ECO:0000313" key="10">
    <source>
        <dbReference type="Proteomes" id="UP000005707"/>
    </source>
</evidence>
<evidence type="ECO:0000256" key="5">
    <source>
        <dbReference type="ARBA" id="ARBA00022989"/>
    </source>
</evidence>
<dbReference type="PANTHER" id="PTHR43744">
    <property type="entry name" value="ABC TRANSPORTER PERMEASE PROTEIN MG189-RELATED-RELATED"/>
    <property type="match status" value="1"/>
</dbReference>
<keyword evidence="3" id="KW-1003">Cell membrane</keyword>
<dbReference type="PANTHER" id="PTHR43744:SF2">
    <property type="entry name" value="ARABINOOLIGOSACCHARIDES TRANSPORT SYSTEM PERMEASE PROTEIN ARAQ"/>
    <property type="match status" value="1"/>
</dbReference>
<protein>
    <submittedName>
        <fullName evidence="9">L-arabinose transport system permease protein AraQ</fullName>
    </submittedName>
</protein>
<keyword evidence="5 7" id="KW-1133">Transmembrane helix</keyword>
<keyword evidence="4 7" id="KW-0812">Transmembrane</keyword>
<reference evidence="9 10" key="1">
    <citation type="journal article" date="2011" name="J. Bacteriol.">
        <title>Genome sequence of Haloplasma contractile, an unusual contractile bacterium from a deep-sea anoxic brine lake.</title>
        <authorList>
            <person name="Antunes A."/>
            <person name="Alam I."/>
            <person name="El Dorry H."/>
            <person name="Siam R."/>
            <person name="Robertson A."/>
            <person name="Bajic V.B."/>
            <person name="Stingl U."/>
        </authorList>
    </citation>
    <scope>NUCLEOTIDE SEQUENCE [LARGE SCALE GENOMIC DNA]</scope>
    <source>
        <strain evidence="9 10">SSD-17B</strain>
    </source>
</reference>
<dbReference type="InParanoid" id="F7PWG5"/>
<accession>F7PWG5</accession>
<comment type="similarity">
    <text evidence="7">Belongs to the binding-protein-dependent transport system permease family.</text>
</comment>
<reference evidence="9 10" key="2">
    <citation type="journal article" date="2013" name="PLoS ONE">
        <title>INDIGO - INtegrated Data Warehouse of MIcrobial GenOmes with Examples from the Red Sea Extremophiles.</title>
        <authorList>
            <person name="Alam I."/>
            <person name="Antunes A."/>
            <person name="Kamau A.A."/>
            <person name="Ba Alawi W."/>
            <person name="Kalkatawi M."/>
            <person name="Stingl U."/>
            <person name="Bajic V.B."/>
        </authorList>
    </citation>
    <scope>NUCLEOTIDE SEQUENCE [LARGE SCALE GENOMIC DNA]</scope>
    <source>
        <strain evidence="9 10">SSD-17B</strain>
    </source>
</reference>
<dbReference type="STRING" id="1033810.HLPCO_002125"/>
<dbReference type="OrthoDB" id="9771544at2"/>
<evidence type="ECO:0000259" key="8">
    <source>
        <dbReference type="PROSITE" id="PS50928"/>
    </source>
</evidence>